<protein>
    <submittedName>
        <fullName evidence="2">DUF4132 domain-containing protein</fullName>
    </submittedName>
</protein>
<dbReference type="Pfam" id="PF13569">
    <property type="entry name" value="DUF4132"/>
    <property type="match status" value="1"/>
</dbReference>
<dbReference type="AlphaFoldDB" id="A0AB39VCY2"/>
<reference evidence="2" key="1">
    <citation type="submission" date="2024-07" db="EMBL/GenBank/DDBJ databases">
        <authorList>
            <person name="Li X.-J."/>
            <person name="Wang X."/>
        </authorList>
    </citation>
    <scope>NUCLEOTIDE SEQUENCE</scope>
    <source>
        <strain evidence="2">HSP-342</strain>
    </source>
</reference>
<gene>
    <name evidence="2" type="ORF">AB8B23_02835</name>
</gene>
<accession>A0AB39VCY2</accession>
<dbReference type="RefSeq" id="WP_369713308.1">
    <property type="nucleotide sequence ID" value="NZ_CP165646.1"/>
</dbReference>
<name>A0AB39VCY2_9FUSO</name>
<dbReference type="EMBL" id="CP165646">
    <property type="protein sequence ID" value="XDU65109.1"/>
    <property type="molecule type" value="Genomic_DNA"/>
</dbReference>
<feature type="domain" description="DUF4132" evidence="1">
    <location>
        <begin position="848"/>
        <end position="1024"/>
    </location>
</feature>
<dbReference type="InterPro" id="IPR025406">
    <property type="entry name" value="DUF4132"/>
</dbReference>
<evidence type="ECO:0000259" key="1">
    <source>
        <dbReference type="Pfam" id="PF13569"/>
    </source>
</evidence>
<dbReference type="KEGG" id="lmes:AB8B23_02835"/>
<organism evidence="2">
    <name type="scientific">Leptotrichia mesophila</name>
    <dbReference type="NCBI Taxonomy" id="3239303"/>
    <lineage>
        <taxon>Bacteria</taxon>
        <taxon>Fusobacteriati</taxon>
        <taxon>Fusobacteriota</taxon>
        <taxon>Fusobacteriia</taxon>
        <taxon>Fusobacteriales</taxon>
        <taxon>Leptotrichiaceae</taxon>
        <taxon>Leptotrichia</taxon>
    </lineage>
</organism>
<evidence type="ECO:0000313" key="2">
    <source>
        <dbReference type="EMBL" id="XDU65109.1"/>
    </source>
</evidence>
<proteinExistence type="predicted"/>
<sequence>MVRDVMIEDEAVKVRIKTICEEIRGFLNGSGELRGRVFRNVLQQINDSQMREVMEKEGFLETEEGKTLLKYFEYMYSNFSDELIKQFLNFPLKYKIFKILNFSAEFVKRDFENNLEIKDKQLFLKNCKYFLKYFENLANEYIENYFLYSDNFLLKLGIIIIIRNINLKNEEEIKKLDTIFVNYIMYKIDKYNINIIFEKHLDNNGFKKYVKNIKSLNIGRIRKYMEKIFFDVIKENESVSKVLFQGTKLLIMVSEVEFSSTNNNYYYKNKIFEKLKKNFEKYSFSQKQKLYLLVNYGMSIIFENFRDSQKMYELLAETIRENSENAVEFIRDNLNEDRISYSFLLHFLIKENLIDERVKDELLEKSEDMMIQKLKEIFDTRVWKWDKIELKNLEFLRKDKNEWENIRVTCLGVKSGNILVSKDKIVFSLLKYSKVYKNIFQFFINCVEGVELFNNIFDRFSIVYEIKDLREILDEMWNYELSINFINKKYFEYIEKSNCNNYNNKIWIEFLHEHEEELYRSFHRDMISEKNTENYVEILYIKNNTFNYNQLPCLLTKSNRNTAYKIEKILKDKQETREEIEKLLKTGIEEIALETAGNLVRYWNNVQARKKLENLSNPRGILEYVESLYLPKHEENAVFSKEIDYHSVRMNDSNEKIPANLLKLYISEYILLNEIKSVEVCNKIEKIVHKGDLRRFVEKIFEKWKDLRFNPKYKNLFIPLILTADMKQLDGVSIIIDILVSEYNKVAVAAYGIRALSLRKEIKETGILIKSFIANYKDKRIKSAANEALDMIAENKGISRDELNDILVPDFGFQNNRVRILDYGTRKIKVEIDAFSNPSGIVIYDENGKKLNMLPKANKKIGDIESIVEKYRREIKYIKKQLKEIYISQEINLIKALFSQRKWKVKKWMEIFIHNPVMQKFAIQLVWEEIDQDSNLVNTFRYSGNRSFLVSDETEHELDSKNNIKLVYFPEISQSETEKWKENFRKNKIIQPISQLNMPIYKITEEKQKNKEIVDYNVKEFSVNIFRKKSPNLGFEINYENNGTGYGSHYLDKETGISILIITSPFFSGEYSKKLKIEKILFLKSDIEICYEKSLESQEIIPLDIKEVPKRLLSLACLMAETLTN</sequence>